<proteinExistence type="predicted"/>
<dbReference type="Pfam" id="PF00169">
    <property type="entry name" value="PH"/>
    <property type="match status" value="1"/>
</dbReference>
<name>A0A0L0DLD4_THETB</name>
<feature type="region of interest" description="Disordered" evidence="6">
    <location>
        <begin position="275"/>
        <end position="295"/>
    </location>
</feature>
<protein>
    <submittedName>
        <fullName evidence="10">Uncharacterized protein</fullName>
    </submittedName>
</protein>
<feature type="compositionally biased region" description="Basic residues" evidence="6">
    <location>
        <begin position="416"/>
        <end position="430"/>
    </location>
</feature>
<evidence type="ECO:0000256" key="5">
    <source>
        <dbReference type="PROSITE-ProRule" id="PRU00288"/>
    </source>
</evidence>
<feature type="domain" description="Arf-GAP" evidence="9">
    <location>
        <begin position="133"/>
        <end position="254"/>
    </location>
</feature>
<feature type="region of interest" description="Disordered" evidence="6">
    <location>
        <begin position="633"/>
        <end position="671"/>
    </location>
</feature>
<feature type="domain" description="PH" evidence="7">
    <location>
        <begin position="529"/>
        <end position="628"/>
    </location>
</feature>
<evidence type="ECO:0000256" key="4">
    <source>
        <dbReference type="ARBA" id="ARBA00022833"/>
    </source>
</evidence>
<dbReference type="GO" id="GO:0048205">
    <property type="term" value="P:COPI coating of Golgi vesicle"/>
    <property type="evidence" value="ECO:0007669"/>
    <property type="project" value="TreeGrafter"/>
</dbReference>
<keyword evidence="4" id="KW-0862">Zinc</keyword>
<dbReference type="SUPFAM" id="SSF57863">
    <property type="entry name" value="ArfGap/RecO-like zinc finger"/>
    <property type="match status" value="1"/>
</dbReference>
<dbReference type="Gene3D" id="2.30.29.30">
    <property type="entry name" value="Pleckstrin-homology domain (PH domain)/Phosphotyrosine-binding domain (PTB)"/>
    <property type="match status" value="1"/>
</dbReference>
<evidence type="ECO:0000259" key="7">
    <source>
        <dbReference type="PROSITE" id="PS50003"/>
    </source>
</evidence>
<organism evidence="10 11">
    <name type="scientific">Thecamonas trahens ATCC 50062</name>
    <dbReference type="NCBI Taxonomy" id="461836"/>
    <lineage>
        <taxon>Eukaryota</taxon>
        <taxon>Apusozoa</taxon>
        <taxon>Apusomonadida</taxon>
        <taxon>Apusomonadidae</taxon>
        <taxon>Thecamonas</taxon>
    </lineage>
</organism>
<dbReference type="SUPFAM" id="SSF47769">
    <property type="entry name" value="SAM/Pointed domain"/>
    <property type="match status" value="1"/>
</dbReference>
<feature type="compositionally biased region" description="Gly residues" evidence="6">
    <location>
        <begin position="279"/>
        <end position="288"/>
    </location>
</feature>
<dbReference type="Pfam" id="PF00536">
    <property type="entry name" value="SAM_1"/>
    <property type="match status" value="1"/>
</dbReference>
<dbReference type="OrthoDB" id="983479at2759"/>
<feature type="domain" description="PH" evidence="7">
    <location>
        <begin position="705"/>
        <end position="798"/>
    </location>
</feature>
<dbReference type="PANTHER" id="PTHR45686:SF4">
    <property type="entry name" value="ADP-RIBOSYLATION FACTOR GTPASE ACTIVATING PROTEIN 3, ISOFORM H"/>
    <property type="match status" value="1"/>
</dbReference>
<dbReference type="Proteomes" id="UP000054408">
    <property type="component" value="Unassembled WGS sequence"/>
</dbReference>
<dbReference type="InterPro" id="IPR001164">
    <property type="entry name" value="ArfGAP_dom"/>
</dbReference>
<evidence type="ECO:0000256" key="2">
    <source>
        <dbReference type="ARBA" id="ARBA00022723"/>
    </source>
</evidence>
<dbReference type="EMBL" id="GL349478">
    <property type="protein sequence ID" value="KNC53107.1"/>
    <property type="molecule type" value="Genomic_DNA"/>
</dbReference>
<dbReference type="SMART" id="SM00454">
    <property type="entry name" value="SAM"/>
    <property type="match status" value="1"/>
</dbReference>
<evidence type="ECO:0000259" key="8">
    <source>
        <dbReference type="PROSITE" id="PS50105"/>
    </source>
</evidence>
<dbReference type="PRINTS" id="PR00405">
    <property type="entry name" value="REVINTRACTNG"/>
</dbReference>
<evidence type="ECO:0000313" key="11">
    <source>
        <dbReference type="Proteomes" id="UP000054408"/>
    </source>
</evidence>
<dbReference type="GO" id="GO:0000139">
    <property type="term" value="C:Golgi membrane"/>
    <property type="evidence" value="ECO:0007669"/>
    <property type="project" value="GOC"/>
</dbReference>
<sequence>MSRVRNRAHTAVPALHAKAARGSNNNDDGACSSSSSDSSSVSELSSSSSASSSSSSPFDLSTAGPASGAATRSAAASAVGRSGSGVTAVPTSGGASASPAVTVSPPTASVAASSPNAAVAGGNGADGSMVDIPVSIAAVQGGSKANSVCIDCGASNPRWASLSYGTFLCVECSGLHRSLGVQLSFVRSLDLDTWHPSQLLLMHLGGNAAAYAAFAAAGWDTVSSASDVLRAKYESDAAAKYREQLLARVQDAVSRLLTQSNASLFPAWISSDDDDDGDGGGGGGGGQDAGSTPDEAPAAADAFKLVVPLQARAHQVATWSRAEVGQWLDLIGMARYAHAFRAHAIDGSMLAELADHELLREIGVDVVGHRFHVLRAIRLLTGSTPASAAPPPPDPRADAEFLAAATAAAMALASPRKGKGKSKSKSKGKGKSNDHDMKRRPHSGEFVEPGYGEPSQLHLTLTPRGKSTSNAARRASVDVSTLSLNKLMEGMDLPGSPAQARNNNSGVSLATRGRVFTESGASLTGSGGNQPMSGYLFKQASSVSKGWRKRYFVLDAYVLSYYKNKEAADDGDKPSGTIPTMGREVKRVPRKGQYAFVLSHTGTRDYFLRAPDEAAMHKWITALVCEGMCTTEEGGTSDVSSRAPGAVPGHSRSRSPSTASRRSDDGGGGGLTPVVLDANAELAAAGLVASVVQVAEPIAAQAAVVVIRDGALSMMSGSEQRACRVALTAARLEVNYLDDNSSIVVDLAGASVTKGSKAAGKASSRAFVLATRAGSFVFVASSKDECKAWLSELTAALAIINMDTIKQTLGLQEEKSQEEKVNNAASEAGTAVKDLATETGKLVKDKSKEVVDGVRETTAQAADETKNAVQPNDAE</sequence>
<evidence type="ECO:0000256" key="3">
    <source>
        <dbReference type="ARBA" id="ARBA00022771"/>
    </source>
</evidence>
<dbReference type="SUPFAM" id="SSF50729">
    <property type="entry name" value="PH domain-like"/>
    <property type="match status" value="1"/>
</dbReference>
<dbReference type="InterPro" id="IPR038508">
    <property type="entry name" value="ArfGAP_dom_sf"/>
</dbReference>
<keyword evidence="11" id="KW-1185">Reference proteome</keyword>
<dbReference type="STRING" id="461836.A0A0L0DLD4"/>
<dbReference type="GO" id="GO:0008270">
    <property type="term" value="F:zinc ion binding"/>
    <property type="evidence" value="ECO:0007669"/>
    <property type="project" value="UniProtKB-KW"/>
</dbReference>
<dbReference type="InterPro" id="IPR001660">
    <property type="entry name" value="SAM"/>
</dbReference>
<evidence type="ECO:0000313" key="10">
    <source>
        <dbReference type="EMBL" id="KNC53107.1"/>
    </source>
</evidence>
<keyword evidence="1" id="KW-0343">GTPase activation</keyword>
<feature type="region of interest" description="Disordered" evidence="6">
    <location>
        <begin position="1"/>
        <end position="67"/>
    </location>
</feature>
<dbReference type="Gene3D" id="1.10.220.150">
    <property type="entry name" value="Arf GTPase activating protein"/>
    <property type="match status" value="1"/>
</dbReference>
<evidence type="ECO:0000256" key="6">
    <source>
        <dbReference type="SAM" id="MobiDB-lite"/>
    </source>
</evidence>
<keyword evidence="3 5" id="KW-0863">Zinc-finger</keyword>
<dbReference type="AlphaFoldDB" id="A0A0L0DLD4"/>
<dbReference type="PROSITE" id="PS50105">
    <property type="entry name" value="SAM_DOMAIN"/>
    <property type="match status" value="1"/>
</dbReference>
<dbReference type="PROSITE" id="PS50003">
    <property type="entry name" value="PH_DOMAIN"/>
    <property type="match status" value="2"/>
</dbReference>
<reference evidence="10 11" key="1">
    <citation type="submission" date="2010-05" db="EMBL/GenBank/DDBJ databases">
        <title>The Genome Sequence of Thecamonas trahens ATCC 50062.</title>
        <authorList>
            <consortium name="The Broad Institute Genome Sequencing Platform"/>
            <person name="Russ C."/>
            <person name="Cuomo C."/>
            <person name="Shea T."/>
            <person name="Young S.K."/>
            <person name="Zeng Q."/>
            <person name="Koehrsen M."/>
            <person name="Haas B."/>
            <person name="Borodovsky M."/>
            <person name="Guigo R."/>
            <person name="Alvarado L."/>
            <person name="Berlin A."/>
            <person name="Bochicchio J."/>
            <person name="Borenstein D."/>
            <person name="Chapman S."/>
            <person name="Chen Z."/>
            <person name="Freedman E."/>
            <person name="Gellesch M."/>
            <person name="Goldberg J."/>
            <person name="Griggs A."/>
            <person name="Gujja S."/>
            <person name="Heilman E."/>
            <person name="Heiman D."/>
            <person name="Hepburn T."/>
            <person name="Howarth C."/>
            <person name="Jen D."/>
            <person name="Larson L."/>
            <person name="Mehta T."/>
            <person name="Park D."/>
            <person name="Pearson M."/>
            <person name="Roberts A."/>
            <person name="Saif S."/>
            <person name="Shenoy N."/>
            <person name="Sisk P."/>
            <person name="Stolte C."/>
            <person name="Sykes S."/>
            <person name="Thomson T."/>
            <person name="Walk T."/>
            <person name="White J."/>
            <person name="Yandava C."/>
            <person name="Burger G."/>
            <person name="Gray M.W."/>
            <person name="Holland P.W.H."/>
            <person name="King N."/>
            <person name="Lang F.B.F."/>
            <person name="Roger A.J."/>
            <person name="Ruiz-Trillo I."/>
            <person name="Lander E."/>
            <person name="Nusbaum C."/>
        </authorList>
    </citation>
    <scope>NUCLEOTIDE SEQUENCE [LARGE SCALE GENOMIC DNA]</scope>
    <source>
        <strain evidence="10 11">ATCC 50062</strain>
    </source>
</reference>
<dbReference type="InterPro" id="IPR001849">
    <property type="entry name" value="PH_domain"/>
</dbReference>
<dbReference type="SMART" id="SM00233">
    <property type="entry name" value="PH"/>
    <property type="match status" value="2"/>
</dbReference>
<dbReference type="SMART" id="SM00105">
    <property type="entry name" value="ArfGap"/>
    <property type="match status" value="1"/>
</dbReference>
<dbReference type="InterPro" id="IPR011993">
    <property type="entry name" value="PH-like_dom_sf"/>
</dbReference>
<feature type="region of interest" description="Disordered" evidence="6">
    <location>
        <begin position="79"/>
        <end position="115"/>
    </location>
</feature>
<accession>A0A0L0DLD4</accession>
<dbReference type="PROSITE" id="PS50115">
    <property type="entry name" value="ARFGAP"/>
    <property type="match status" value="1"/>
</dbReference>
<dbReference type="eggNOG" id="KOG0706">
    <property type="taxonomic scope" value="Eukaryota"/>
</dbReference>
<dbReference type="InterPro" id="IPR037278">
    <property type="entry name" value="ARFGAP/RecO"/>
</dbReference>
<feature type="region of interest" description="Disordered" evidence="6">
    <location>
        <begin position="412"/>
        <end position="452"/>
    </location>
</feature>
<dbReference type="Gene3D" id="1.10.150.50">
    <property type="entry name" value="Transcription Factor, Ets-1"/>
    <property type="match status" value="1"/>
</dbReference>
<dbReference type="GeneID" id="25567875"/>
<dbReference type="RefSeq" id="XP_013754774.1">
    <property type="nucleotide sequence ID" value="XM_013899320.1"/>
</dbReference>
<feature type="domain" description="SAM" evidence="8">
    <location>
        <begin position="319"/>
        <end position="383"/>
    </location>
</feature>
<gene>
    <name evidence="10" type="ORF">AMSG_09411</name>
</gene>
<dbReference type="InterPro" id="IPR013761">
    <property type="entry name" value="SAM/pointed_sf"/>
</dbReference>
<feature type="compositionally biased region" description="Basic and acidic residues" evidence="6">
    <location>
        <begin position="431"/>
        <end position="445"/>
    </location>
</feature>
<dbReference type="GO" id="GO:0005096">
    <property type="term" value="F:GTPase activator activity"/>
    <property type="evidence" value="ECO:0007669"/>
    <property type="project" value="UniProtKB-KW"/>
</dbReference>
<dbReference type="PANTHER" id="PTHR45686">
    <property type="entry name" value="ADP-RIBOSYLATION FACTOR GTPASE ACTIVATING PROTEIN 3, ISOFORM H-RELATED"/>
    <property type="match status" value="1"/>
</dbReference>
<evidence type="ECO:0000259" key="9">
    <source>
        <dbReference type="PROSITE" id="PS50115"/>
    </source>
</evidence>
<feature type="compositionally biased region" description="Low complexity" evidence="6">
    <location>
        <begin position="32"/>
        <end position="67"/>
    </location>
</feature>
<evidence type="ECO:0000256" key="1">
    <source>
        <dbReference type="ARBA" id="ARBA00022468"/>
    </source>
</evidence>
<keyword evidence="2" id="KW-0479">Metal-binding</keyword>
<dbReference type="Pfam" id="PF01412">
    <property type="entry name" value="ArfGap"/>
    <property type="match status" value="1"/>
</dbReference>